<feature type="region of interest" description="Disordered" evidence="1">
    <location>
        <begin position="380"/>
        <end position="409"/>
    </location>
</feature>
<feature type="region of interest" description="Disordered" evidence="1">
    <location>
        <begin position="422"/>
        <end position="461"/>
    </location>
</feature>
<accession>A0A0R3TWU2</accession>
<feature type="compositionally biased region" description="Basic residues" evidence="1">
    <location>
        <begin position="519"/>
        <end position="535"/>
    </location>
</feature>
<keyword evidence="3" id="KW-1185">Reference proteome</keyword>
<feature type="region of interest" description="Disordered" evidence="1">
    <location>
        <begin position="738"/>
        <end position="780"/>
    </location>
</feature>
<evidence type="ECO:0000313" key="3">
    <source>
        <dbReference type="Proteomes" id="UP000278807"/>
    </source>
</evidence>
<reference evidence="4" key="1">
    <citation type="submission" date="2017-02" db="UniProtKB">
        <authorList>
            <consortium name="WormBaseParasite"/>
        </authorList>
    </citation>
    <scope>IDENTIFICATION</scope>
</reference>
<dbReference type="STRING" id="102285.A0A0R3TWU2"/>
<dbReference type="AlphaFoldDB" id="A0A0R3TWU2"/>
<dbReference type="Proteomes" id="UP000278807">
    <property type="component" value="Unassembled WGS sequence"/>
</dbReference>
<dbReference type="OrthoDB" id="447516at2759"/>
<evidence type="ECO:0000313" key="4">
    <source>
        <dbReference type="WBParaSite" id="HNAJ_0001233001-mRNA-1"/>
    </source>
</evidence>
<feature type="compositionally biased region" description="Basic and acidic residues" evidence="1">
    <location>
        <begin position="395"/>
        <end position="404"/>
    </location>
</feature>
<dbReference type="EMBL" id="UZAE01014209">
    <property type="protein sequence ID" value="VDO12759.1"/>
    <property type="molecule type" value="Genomic_DNA"/>
</dbReference>
<feature type="region of interest" description="Disordered" evidence="1">
    <location>
        <begin position="1"/>
        <end position="159"/>
    </location>
</feature>
<name>A0A0R3TWU2_RODNA</name>
<feature type="compositionally biased region" description="Basic and acidic residues" evidence="1">
    <location>
        <begin position="437"/>
        <end position="461"/>
    </location>
</feature>
<gene>
    <name evidence="2" type="ORF">HNAJ_LOCUS12315</name>
</gene>
<feature type="compositionally biased region" description="Basic residues" evidence="1">
    <location>
        <begin position="422"/>
        <end position="436"/>
    </location>
</feature>
<evidence type="ECO:0000313" key="2">
    <source>
        <dbReference type="EMBL" id="VDO12759.1"/>
    </source>
</evidence>
<reference evidence="2 3" key="2">
    <citation type="submission" date="2018-11" db="EMBL/GenBank/DDBJ databases">
        <authorList>
            <consortium name="Pathogen Informatics"/>
        </authorList>
    </citation>
    <scope>NUCLEOTIDE SEQUENCE [LARGE SCALE GENOMIC DNA]</scope>
</reference>
<protein>
    <submittedName>
        <fullName evidence="4">Mucin-5AC</fullName>
    </submittedName>
</protein>
<feature type="compositionally biased region" description="Low complexity" evidence="1">
    <location>
        <begin position="71"/>
        <end position="82"/>
    </location>
</feature>
<feature type="compositionally biased region" description="Polar residues" evidence="1">
    <location>
        <begin position="1"/>
        <end position="10"/>
    </location>
</feature>
<proteinExistence type="predicted"/>
<sequence>MQQNPHENSPPSSPKMRTGGGEKITSSTVVIPPPTSTTLPHTFDTKGISDFESLPVSSSLYRRRRDEKKMSITTAGTTASSSRPEDEEEDSDVDTLLMESPTATGNDGHRQRVTSSLRFGTNRSGYSDSGIFDTSSPGSTATHSLARSTTSSKKRPSVRPVVRDMYSEYTTSTPLPERAVKRARTVLSTASISLKPALDASSSTDDFYYPLDASVLLPTQRATPLVVHRANISTPTLLPYSTTDAYTQPTGNDQETQTVISTIEIPESKPTKTKRKSVTKRFTLFRSGKTSTHHQQQQPLAAHKTLSAPSDQLLSEHTTEFSTCGAQAPTGIILVKSTAAVAAPGLPNFAAGAAATVMNEKPDKAGERVLQAEGDLQNSASVTLPGGFEASADSKSLESPHSGDESADSLEASWYQPHLRHSAKAKRFHKKVRRKLKDGAESHGTEGTEGEREKIESDQKEDLGIQADIAPVAIPTTEVPLRLEPALPREVELILAEQKTATAQIQFEPPSSHESKGLFPKKSKLKKRSKKHKRSDRVIPTSSTEYETSAPRMRQPSKSATNEHPLRQTWHHTEATVSPISEVDQCTPPPPPIPRHLDDEITEWLARAYQSHYAEGSPLRKPRPWSTLDFPPRNCTFLNDDYLFPYSITPTKLPSCQWKSDKEYNVPYIDDDALPLDEPEWALGESRRTLTLTSADADFWRTAIAEEEKSDASGEGAWGLKKHSKKYRSLVPFHHKDRSNKEQRAIRRPMLLNPPAEGTSQCFRTKLDSAQHQETPQTHY</sequence>
<evidence type="ECO:0000256" key="1">
    <source>
        <dbReference type="SAM" id="MobiDB-lite"/>
    </source>
</evidence>
<dbReference type="WBParaSite" id="HNAJ_0001233001-mRNA-1">
    <property type="protein sequence ID" value="HNAJ_0001233001-mRNA-1"/>
    <property type="gene ID" value="HNAJ_0001233001"/>
</dbReference>
<feature type="compositionally biased region" description="Polar residues" evidence="1">
    <location>
        <begin position="113"/>
        <end position="151"/>
    </location>
</feature>
<organism evidence="4">
    <name type="scientific">Rodentolepis nana</name>
    <name type="common">Dwarf tapeworm</name>
    <name type="synonym">Hymenolepis nana</name>
    <dbReference type="NCBI Taxonomy" id="102285"/>
    <lineage>
        <taxon>Eukaryota</taxon>
        <taxon>Metazoa</taxon>
        <taxon>Spiralia</taxon>
        <taxon>Lophotrochozoa</taxon>
        <taxon>Platyhelminthes</taxon>
        <taxon>Cestoda</taxon>
        <taxon>Eucestoda</taxon>
        <taxon>Cyclophyllidea</taxon>
        <taxon>Hymenolepididae</taxon>
        <taxon>Rodentolepis</taxon>
    </lineage>
</organism>
<feature type="region of interest" description="Disordered" evidence="1">
    <location>
        <begin position="504"/>
        <end position="564"/>
    </location>
</feature>